<evidence type="ECO:0000313" key="1">
    <source>
        <dbReference type="EMBL" id="GAA4444420.1"/>
    </source>
</evidence>
<evidence type="ECO:0008006" key="3">
    <source>
        <dbReference type="Google" id="ProtNLM"/>
    </source>
</evidence>
<dbReference type="SUPFAM" id="SSF110857">
    <property type="entry name" value="Gamma-glutamyl cyclotransferase-like"/>
    <property type="match status" value="1"/>
</dbReference>
<comment type="caution">
    <text evidence="1">The sequence shown here is derived from an EMBL/GenBank/DDBJ whole genome shotgun (WGS) entry which is preliminary data.</text>
</comment>
<protein>
    <recommendedName>
        <fullName evidence="3">Gamma-glutamylcyclotransferase AIG2-like domain-containing protein</fullName>
    </recommendedName>
</protein>
<dbReference type="InterPro" id="IPR036568">
    <property type="entry name" value="GGCT-like_sf"/>
</dbReference>
<gene>
    <name evidence="1" type="ORF">GCM10023091_34500</name>
</gene>
<dbReference type="InterPro" id="IPR013024">
    <property type="entry name" value="GGCT-like"/>
</dbReference>
<dbReference type="EMBL" id="BAABEY010000032">
    <property type="protein sequence ID" value="GAA4444420.1"/>
    <property type="molecule type" value="Genomic_DNA"/>
</dbReference>
<dbReference type="Proteomes" id="UP001501508">
    <property type="component" value="Unassembled WGS sequence"/>
</dbReference>
<keyword evidence="2" id="KW-1185">Reference proteome</keyword>
<accession>A0ABP8M4M1</accession>
<sequence>MTPERRTGGVQEYYHYKIMKKYVLGYGSLINRASRLMTVPTAHEAFPVKLEGFTRGWWARTPVPGFTTTFLGCISVADFRRFRGERPHDDYLNGVFFEVSDEDLLAMDKRERGYDRVLVAKSQLGFYEASSGFDPDGEFYIYLNNFSDEAQFESALPSENVPIVQSYVDICMEGCLEQEAEFSFLLEEDFVSRFLLSCQEWNVHWVNDRIHPRRPHVYSPQAFKIDQILYDSPLKRIYETVRIE</sequence>
<dbReference type="CDD" id="cd06661">
    <property type="entry name" value="GGCT_like"/>
    <property type="match status" value="1"/>
</dbReference>
<reference evidence="2" key="1">
    <citation type="journal article" date="2019" name="Int. J. Syst. Evol. Microbiol.">
        <title>The Global Catalogue of Microorganisms (GCM) 10K type strain sequencing project: providing services to taxonomists for standard genome sequencing and annotation.</title>
        <authorList>
            <consortium name="The Broad Institute Genomics Platform"/>
            <consortium name="The Broad Institute Genome Sequencing Center for Infectious Disease"/>
            <person name="Wu L."/>
            <person name="Ma J."/>
        </authorList>
    </citation>
    <scope>NUCLEOTIDE SEQUENCE [LARGE SCALE GENOMIC DNA]</scope>
    <source>
        <strain evidence="2">JCM 31920</strain>
    </source>
</reference>
<proteinExistence type="predicted"/>
<name>A0ABP8M4M1_9BACT</name>
<organism evidence="1 2">
    <name type="scientific">Ravibacter arvi</name>
    <dbReference type="NCBI Taxonomy" id="2051041"/>
    <lineage>
        <taxon>Bacteria</taxon>
        <taxon>Pseudomonadati</taxon>
        <taxon>Bacteroidota</taxon>
        <taxon>Cytophagia</taxon>
        <taxon>Cytophagales</taxon>
        <taxon>Spirosomataceae</taxon>
        <taxon>Ravibacter</taxon>
    </lineage>
</organism>
<evidence type="ECO:0000313" key="2">
    <source>
        <dbReference type="Proteomes" id="UP001501508"/>
    </source>
</evidence>
<dbReference type="Gene3D" id="3.10.490.10">
    <property type="entry name" value="Gamma-glutamyl cyclotransferase-like"/>
    <property type="match status" value="1"/>
</dbReference>